<dbReference type="Proteomes" id="UP000034705">
    <property type="component" value="Unassembled WGS sequence"/>
</dbReference>
<accession>A0A0G1PN53</accession>
<evidence type="ECO:0000256" key="1">
    <source>
        <dbReference type="SAM" id="MobiDB-lite"/>
    </source>
</evidence>
<keyword evidence="2" id="KW-1133">Transmembrane helix</keyword>
<evidence type="ECO:0000256" key="2">
    <source>
        <dbReference type="SAM" id="Phobius"/>
    </source>
</evidence>
<feature type="region of interest" description="Disordered" evidence="1">
    <location>
        <begin position="1"/>
        <end position="22"/>
    </location>
</feature>
<name>A0A0G1PN53_9BACT</name>
<comment type="caution">
    <text evidence="3">The sequence shown here is derived from an EMBL/GenBank/DDBJ whole genome shotgun (WGS) entry which is preliminary data.</text>
</comment>
<reference evidence="3 4" key="1">
    <citation type="journal article" date="2015" name="Nature">
        <title>rRNA introns, odd ribosomes, and small enigmatic genomes across a large radiation of phyla.</title>
        <authorList>
            <person name="Brown C.T."/>
            <person name="Hug L.A."/>
            <person name="Thomas B.C."/>
            <person name="Sharon I."/>
            <person name="Castelle C.J."/>
            <person name="Singh A."/>
            <person name="Wilkins M.J."/>
            <person name="Williams K.H."/>
            <person name="Banfield J.F."/>
        </authorList>
    </citation>
    <scope>NUCLEOTIDE SEQUENCE [LARGE SCALE GENOMIC DNA]</scope>
</reference>
<evidence type="ECO:0000313" key="4">
    <source>
        <dbReference type="Proteomes" id="UP000034705"/>
    </source>
</evidence>
<protein>
    <submittedName>
        <fullName evidence="3">Uncharacterized protein</fullName>
    </submittedName>
</protein>
<keyword evidence="2" id="KW-0472">Membrane</keyword>
<sequence length="261" mass="28980">MAVGGASPTEQNRRSQYLRDRQKKHAELLAAAQLRFAKPKMEALPTVPSSAPYIIENKPTTIPYEPSEHSPIPLYPDGLPEETEEETSNEEGRRMQFASTIAKTLLTDDKEEKQNEEKRKQTKLQKEIKKKAETGARRGAIYLVDFISSALNIGSSGVAFLIDWIFFAFSFAYLNLELFYGKYIMKGKDPFISEPSWDPLPLPLPNEYVDMGIIAADIILVILVLTAAAALIIIVAGAMALTDHPLAAFVDFLGMGISVFQ</sequence>
<keyword evidence="2" id="KW-0812">Transmembrane</keyword>
<feature type="transmembrane region" description="Helical" evidence="2">
    <location>
        <begin position="157"/>
        <end position="176"/>
    </location>
</feature>
<dbReference type="AlphaFoldDB" id="A0A0G1PN53"/>
<feature type="compositionally biased region" description="Acidic residues" evidence="1">
    <location>
        <begin position="79"/>
        <end position="89"/>
    </location>
</feature>
<evidence type="ECO:0000313" key="3">
    <source>
        <dbReference type="EMBL" id="KKU34171.1"/>
    </source>
</evidence>
<proteinExistence type="predicted"/>
<feature type="compositionally biased region" description="Basic and acidic residues" evidence="1">
    <location>
        <begin position="106"/>
        <end position="126"/>
    </location>
</feature>
<gene>
    <name evidence="3" type="ORF">UX45_C0003G0062</name>
</gene>
<feature type="region of interest" description="Disordered" evidence="1">
    <location>
        <begin position="60"/>
        <end position="126"/>
    </location>
</feature>
<feature type="compositionally biased region" description="Basic and acidic residues" evidence="1">
    <location>
        <begin position="11"/>
        <end position="20"/>
    </location>
</feature>
<dbReference type="EMBL" id="LCMG01000003">
    <property type="protein sequence ID" value="KKU34171.1"/>
    <property type="molecule type" value="Genomic_DNA"/>
</dbReference>
<organism evidence="3 4">
    <name type="scientific">Candidatus Uhrbacteria bacterium GW2011_GWF2_46_218</name>
    <dbReference type="NCBI Taxonomy" id="1619001"/>
    <lineage>
        <taxon>Bacteria</taxon>
        <taxon>Candidatus Uhriibacteriota</taxon>
    </lineage>
</organism>
<feature type="transmembrane region" description="Helical" evidence="2">
    <location>
        <begin position="218"/>
        <end position="241"/>
    </location>
</feature>